<organism evidence="1 2">
    <name type="scientific">Skermanella cutis</name>
    <dbReference type="NCBI Taxonomy" id="2775420"/>
    <lineage>
        <taxon>Bacteria</taxon>
        <taxon>Pseudomonadati</taxon>
        <taxon>Pseudomonadota</taxon>
        <taxon>Alphaproteobacteria</taxon>
        <taxon>Rhodospirillales</taxon>
        <taxon>Azospirillaceae</taxon>
        <taxon>Skermanella</taxon>
    </lineage>
</organism>
<evidence type="ECO:0000313" key="2">
    <source>
        <dbReference type="Proteomes" id="UP000595197"/>
    </source>
</evidence>
<dbReference type="EMBL" id="CP067420">
    <property type="protein sequence ID" value="QQP92151.1"/>
    <property type="molecule type" value="Genomic_DNA"/>
</dbReference>
<keyword evidence="2" id="KW-1185">Reference proteome</keyword>
<reference evidence="1" key="1">
    <citation type="submission" date="2021-02" db="EMBL/GenBank/DDBJ databases">
        <title>Skermanella TT6 skin isolate.</title>
        <authorList>
            <person name="Lee K."/>
            <person name="Ganzorig M."/>
        </authorList>
    </citation>
    <scope>NUCLEOTIDE SEQUENCE</scope>
    <source>
        <strain evidence="1">TT6</strain>
    </source>
</reference>
<evidence type="ECO:0008006" key="3">
    <source>
        <dbReference type="Google" id="ProtNLM"/>
    </source>
</evidence>
<dbReference type="Proteomes" id="UP000595197">
    <property type="component" value="Chromosome"/>
</dbReference>
<protein>
    <recommendedName>
        <fullName evidence="3">Lipoprotein</fullName>
    </recommendedName>
</protein>
<proteinExistence type="predicted"/>
<name>A0ABX7BCN9_9PROT</name>
<dbReference type="RefSeq" id="WP_201080775.1">
    <property type="nucleotide sequence ID" value="NZ_CP067420.1"/>
</dbReference>
<dbReference type="PROSITE" id="PS51257">
    <property type="entry name" value="PROKAR_LIPOPROTEIN"/>
    <property type="match status" value="1"/>
</dbReference>
<gene>
    <name evidence="1" type="ORF">IGS68_13525</name>
</gene>
<sequence>MTDAVPRVAALLAVGVLAGCSLLEGPVGVATTGASAVLLVNTGKTITDHAASYVMDEDCSLVNYERTRHYCRPYPEVVTRVEPELYCYRTLAQVECHTRPEPYGNKETLVGISPAWPRKAEQKPEK</sequence>
<evidence type="ECO:0000313" key="1">
    <source>
        <dbReference type="EMBL" id="QQP92151.1"/>
    </source>
</evidence>
<accession>A0ABX7BCN9</accession>